<keyword evidence="1" id="KW-0472">Membrane</keyword>
<name>A0A840AEG5_9PROT</name>
<sequence length="149" mass="16266">MNTPLDSFDELLPGQRFDYGSFRLSEAEIITYARDFDPQPFHTDPEAARAAPLFGGLVASGLHTMGMCFGMIMRSGIWTRISLGGSGIDTKWPAPLRPDEEVAVASVVESVKASRSRPEMGVAMVRHLGTRVADGVVVIDMLGTHFLKR</sequence>
<evidence type="ECO:0000313" key="4">
    <source>
        <dbReference type="Proteomes" id="UP000553193"/>
    </source>
</evidence>
<feature type="domain" description="MaoC-like" evidence="2">
    <location>
        <begin position="13"/>
        <end position="119"/>
    </location>
</feature>
<keyword evidence="1" id="KW-1133">Transmembrane helix</keyword>
<protein>
    <submittedName>
        <fullName evidence="3">Acyl dehydratase</fullName>
    </submittedName>
</protein>
<organism evidence="3 4">
    <name type="scientific">Roseococcus suduntuyensis</name>
    <dbReference type="NCBI Taxonomy" id="455361"/>
    <lineage>
        <taxon>Bacteria</taxon>
        <taxon>Pseudomonadati</taxon>
        <taxon>Pseudomonadota</taxon>
        <taxon>Alphaproteobacteria</taxon>
        <taxon>Acetobacterales</taxon>
        <taxon>Roseomonadaceae</taxon>
        <taxon>Roseococcus</taxon>
    </lineage>
</organism>
<accession>A0A840AEG5</accession>
<dbReference type="AlphaFoldDB" id="A0A840AEG5"/>
<dbReference type="Pfam" id="PF01575">
    <property type="entry name" value="MaoC_dehydratas"/>
    <property type="match status" value="1"/>
</dbReference>
<dbReference type="EMBL" id="JACIDJ010000005">
    <property type="protein sequence ID" value="MBB3899457.1"/>
    <property type="molecule type" value="Genomic_DNA"/>
</dbReference>
<reference evidence="3 4" key="1">
    <citation type="submission" date="2020-08" db="EMBL/GenBank/DDBJ databases">
        <title>Genomic Encyclopedia of Type Strains, Phase IV (KMG-IV): sequencing the most valuable type-strain genomes for metagenomic binning, comparative biology and taxonomic classification.</title>
        <authorList>
            <person name="Goeker M."/>
        </authorList>
    </citation>
    <scope>NUCLEOTIDE SEQUENCE [LARGE SCALE GENOMIC DNA]</scope>
    <source>
        <strain evidence="3 4">DSM 19979</strain>
    </source>
</reference>
<gene>
    <name evidence="3" type="ORF">GGQ83_002909</name>
</gene>
<evidence type="ECO:0000256" key="1">
    <source>
        <dbReference type="SAM" id="Phobius"/>
    </source>
</evidence>
<proteinExistence type="predicted"/>
<evidence type="ECO:0000313" key="3">
    <source>
        <dbReference type="EMBL" id="MBB3899457.1"/>
    </source>
</evidence>
<dbReference type="InterPro" id="IPR029069">
    <property type="entry name" value="HotDog_dom_sf"/>
</dbReference>
<dbReference type="RefSeq" id="WP_207018183.1">
    <property type="nucleotide sequence ID" value="NZ_JAFFQX010000023.1"/>
</dbReference>
<evidence type="ECO:0000259" key="2">
    <source>
        <dbReference type="Pfam" id="PF01575"/>
    </source>
</evidence>
<dbReference type="SUPFAM" id="SSF54637">
    <property type="entry name" value="Thioesterase/thiol ester dehydrase-isomerase"/>
    <property type="match status" value="1"/>
</dbReference>
<dbReference type="Proteomes" id="UP000553193">
    <property type="component" value="Unassembled WGS sequence"/>
</dbReference>
<dbReference type="Gene3D" id="3.10.129.10">
    <property type="entry name" value="Hotdog Thioesterase"/>
    <property type="match status" value="1"/>
</dbReference>
<dbReference type="InterPro" id="IPR002539">
    <property type="entry name" value="MaoC-like_dom"/>
</dbReference>
<feature type="transmembrane region" description="Helical" evidence="1">
    <location>
        <begin position="50"/>
        <end position="72"/>
    </location>
</feature>
<comment type="caution">
    <text evidence="3">The sequence shown here is derived from an EMBL/GenBank/DDBJ whole genome shotgun (WGS) entry which is preliminary data.</text>
</comment>
<keyword evidence="4" id="KW-1185">Reference proteome</keyword>
<keyword evidence="1" id="KW-0812">Transmembrane</keyword>